<protein>
    <submittedName>
        <fullName evidence="1">Uncharacterized protein</fullName>
    </submittedName>
</protein>
<dbReference type="KEGG" id="dfn:CVE23_18025"/>
<dbReference type="AlphaFoldDB" id="A0A2K8QRG8"/>
<name>A0A2K8QRG8_9GAMM</name>
<sequence length="247" mass="27950">MAPTLIESYIKDLREWPHTGATLFVRSGFLLASRSLFKVSEHEILDPEDDIVRYILIECVGAHISDAELSNLIFDHEDDGLDEQGIIQELFRSGIIDQTQNVTVGRVGLRNYSFVEGGQPVGCFQVAGAYIQPTNHHKGIMSRTYLFLLNWYEHLVCDDMQTIPGARIWAGPMVRAGEVRIYNEKGKLFEDVLGEKGIGRHTGFLPWNKGRLFDISSWEPNKLQAMVQKFIVLIISRGTCLRIGFIP</sequence>
<dbReference type="RefSeq" id="WP_049853844.1">
    <property type="nucleotide sequence ID" value="NZ_BMJF01000012.1"/>
</dbReference>
<dbReference type="Proteomes" id="UP000231901">
    <property type="component" value="Chromosome"/>
</dbReference>
<gene>
    <name evidence="1" type="ORF">CVE23_18025</name>
</gene>
<dbReference type="GeneID" id="66566219"/>
<keyword evidence="2" id="KW-1185">Reference proteome</keyword>
<evidence type="ECO:0000313" key="1">
    <source>
        <dbReference type="EMBL" id="ATZ95698.1"/>
    </source>
</evidence>
<dbReference type="EMBL" id="CP025003">
    <property type="protein sequence ID" value="ATZ95698.1"/>
    <property type="molecule type" value="Genomic_DNA"/>
</dbReference>
<organism evidence="1 2">
    <name type="scientific">Dickeya fangzhongdai</name>
    <dbReference type="NCBI Taxonomy" id="1778540"/>
    <lineage>
        <taxon>Bacteria</taxon>
        <taxon>Pseudomonadati</taxon>
        <taxon>Pseudomonadota</taxon>
        <taxon>Gammaproteobacteria</taxon>
        <taxon>Enterobacterales</taxon>
        <taxon>Pectobacteriaceae</taxon>
        <taxon>Dickeya</taxon>
    </lineage>
</organism>
<evidence type="ECO:0000313" key="2">
    <source>
        <dbReference type="Proteomes" id="UP000231901"/>
    </source>
</evidence>
<proteinExistence type="predicted"/>
<reference evidence="2" key="1">
    <citation type="journal article" date="2018" name="Genome Announc.">
        <title>Complete genome sequence of a Dickeya fangzhongdai type strain causing bleeding canker of pear tree trunks.</title>
        <authorList>
            <person name="Zhao Y."/>
            <person name="Tian Y."/>
            <person name="Li X."/>
            <person name="Hu B."/>
        </authorList>
    </citation>
    <scope>NUCLEOTIDE SEQUENCE [LARGE SCALE GENOMIC DNA]</scope>
    <source>
        <strain evidence="2">DSM 101947</strain>
    </source>
</reference>
<dbReference type="OrthoDB" id="6556391at2"/>
<accession>A0A2K8QRG8</accession>